<dbReference type="InterPro" id="IPR017850">
    <property type="entry name" value="Alkaline_phosphatase_core_sf"/>
</dbReference>
<evidence type="ECO:0000259" key="8">
    <source>
        <dbReference type="Pfam" id="PF00884"/>
    </source>
</evidence>
<dbReference type="PROSITE" id="PS00523">
    <property type="entry name" value="SULFATASE_1"/>
    <property type="match status" value="1"/>
</dbReference>
<comment type="similarity">
    <text evidence="2">Belongs to the sulfatase family.</text>
</comment>
<gene>
    <name evidence="9" type="ORF">CHIRRI_LOCUS672</name>
</gene>
<evidence type="ECO:0000256" key="5">
    <source>
        <dbReference type="ARBA" id="ARBA00022837"/>
    </source>
</evidence>
<evidence type="ECO:0000256" key="6">
    <source>
        <dbReference type="ARBA" id="ARBA00023180"/>
    </source>
</evidence>
<reference evidence="9" key="2">
    <citation type="submission" date="2022-10" db="EMBL/GenBank/DDBJ databases">
        <authorList>
            <consortium name="ENA_rothamsted_submissions"/>
            <consortium name="culmorum"/>
            <person name="King R."/>
        </authorList>
    </citation>
    <scope>NUCLEOTIDE SEQUENCE</scope>
</reference>
<proteinExistence type="inferred from homology"/>
<dbReference type="InterPro" id="IPR024607">
    <property type="entry name" value="Sulfatase_CS"/>
</dbReference>
<dbReference type="GO" id="GO:0046872">
    <property type="term" value="F:metal ion binding"/>
    <property type="evidence" value="ECO:0007669"/>
    <property type="project" value="UniProtKB-KW"/>
</dbReference>
<accession>A0A9N9RIG5</accession>
<dbReference type="SUPFAM" id="SSF53649">
    <property type="entry name" value="Alkaline phosphatase-like"/>
    <property type="match status" value="1"/>
</dbReference>
<dbReference type="GO" id="GO:0008484">
    <property type="term" value="F:sulfuric ester hydrolase activity"/>
    <property type="evidence" value="ECO:0007669"/>
    <property type="project" value="InterPro"/>
</dbReference>
<dbReference type="InterPro" id="IPR047115">
    <property type="entry name" value="ARSB"/>
</dbReference>
<comment type="cofactor">
    <cofactor evidence="1">
        <name>Ca(2+)</name>
        <dbReference type="ChEBI" id="CHEBI:29108"/>
    </cofactor>
</comment>
<keyword evidence="4" id="KW-0378">Hydrolase</keyword>
<evidence type="ECO:0000313" key="10">
    <source>
        <dbReference type="Proteomes" id="UP001153620"/>
    </source>
</evidence>
<evidence type="ECO:0000313" key="9">
    <source>
        <dbReference type="EMBL" id="CAG9797683.1"/>
    </source>
</evidence>
<dbReference type="Pfam" id="PF00884">
    <property type="entry name" value="Sulfatase"/>
    <property type="match status" value="1"/>
</dbReference>
<dbReference type="Gene3D" id="3.30.1120.10">
    <property type="match status" value="1"/>
</dbReference>
<keyword evidence="6" id="KW-0325">Glycoprotein</keyword>
<name>A0A9N9RIG5_9DIPT</name>
<keyword evidence="7" id="KW-0732">Signal</keyword>
<dbReference type="EMBL" id="OU895877">
    <property type="protein sequence ID" value="CAG9797683.1"/>
    <property type="molecule type" value="Genomic_DNA"/>
</dbReference>
<evidence type="ECO:0000256" key="4">
    <source>
        <dbReference type="ARBA" id="ARBA00022801"/>
    </source>
</evidence>
<keyword evidence="3" id="KW-0479">Metal-binding</keyword>
<dbReference type="AlphaFoldDB" id="A0A9N9RIG5"/>
<evidence type="ECO:0000256" key="7">
    <source>
        <dbReference type="SAM" id="SignalP"/>
    </source>
</evidence>
<dbReference type="PANTHER" id="PTHR10342">
    <property type="entry name" value="ARYLSULFATASE"/>
    <property type="match status" value="1"/>
</dbReference>
<sequence>MFRVDKKFFVFLIICNLTLAHENEEFEYDEIEEEPSSNRPNIIFILADDLGFNDVSFHGSSQIFTPNIDALAFSGVILNRYYVNPICTPSRSALMTGKYPIHTGMQHTVLFGAEPRGLPLNEKLLPEYLKPLGYSNHIVGKWHLGSYKKVYLPLMRGFESHVGCWTGHHDYFDHTAEETGMWGLDIRRGYDVAYDLHGKYTTDVITDESVKIINSHNASQPLFLYIAHTAVHSSNPYSPLPAPDDTVAKIKNIEDYKRRKFAAIVHHLDESVGAVVKSLADKNMLHNSIIIFSSDNGGPAENFNLNAASNYPLRGVKNTLWEGGVRAAGFIWSPLISQHSRVSNQLIQVADWLPTLYSAAGGDLSTITTKLDGIDLWDELSQQTTADSKRKEVLHNIDNIWGSSAVMVNEWKLIVGTNYNGQWDSWYGPAGNRDPLSYPVKDLLTCKAGRALERISMMPKPDDILKLRSEATISCTNDPPKECNPLKTPCLYNVVKDPCEKNNLFEVYPNIAKALLVRLQDFNASALPPGNLAIDERGNPKHFSYVWTNFGDYI</sequence>
<dbReference type="CDD" id="cd16029">
    <property type="entry name" value="4-S"/>
    <property type="match status" value="1"/>
</dbReference>
<feature type="domain" description="Sulfatase N-terminal" evidence="8">
    <location>
        <begin position="40"/>
        <end position="361"/>
    </location>
</feature>
<dbReference type="Gene3D" id="3.40.720.10">
    <property type="entry name" value="Alkaline Phosphatase, subunit A"/>
    <property type="match status" value="1"/>
</dbReference>
<dbReference type="PANTHER" id="PTHR10342:SF273">
    <property type="entry name" value="RE14504P"/>
    <property type="match status" value="1"/>
</dbReference>
<protein>
    <recommendedName>
        <fullName evidence="8">Sulfatase N-terminal domain-containing protein</fullName>
    </recommendedName>
</protein>
<dbReference type="Proteomes" id="UP001153620">
    <property type="component" value="Chromosome 1"/>
</dbReference>
<dbReference type="InterPro" id="IPR000917">
    <property type="entry name" value="Sulfatase_N"/>
</dbReference>
<feature type="signal peptide" evidence="7">
    <location>
        <begin position="1"/>
        <end position="20"/>
    </location>
</feature>
<keyword evidence="10" id="KW-1185">Reference proteome</keyword>
<reference evidence="9" key="1">
    <citation type="submission" date="2022-01" db="EMBL/GenBank/DDBJ databases">
        <authorList>
            <person name="King R."/>
        </authorList>
    </citation>
    <scope>NUCLEOTIDE SEQUENCE</scope>
</reference>
<evidence type="ECO:0000256" key="3">
    <source>
        <dbReference type="ARBA" id="ARBA00022723"/>
    </source>
</evidence>
<evidence type="ECO:0000256" key="2">
    <source>
        <dbReference type="ARBA" id="ARBA00008779"/>
    </source>
</evidence>
<evidence type="ECO:0000256" key="1">
    <source>
        <dbReference type="ARBA" id="ARBA00001913"/>
    </source>
</evidence>
<dbReference type="OrthoDB" id="103349at2759"/>
<organism evidence="9 10">
    <name type="scientific">Chironomus riparius</name>
    <dbReference type="NCBI Taxonomy" id="315576"/>
    <lineage>
        <taxon>Eukaryota</taxon>
        <taxon>Metazoa</taxon>
        <taxon>Ecdysozoa</taxon>
        <taxon>Arthropoda</taxon>
        <taxon>Hexapoda</taxon>
        <taxon>Insecta</taxon>
        <taxon>Pterygota</taxon>
        <taxon>Neoptera</taxon>
        <taxon>Endopterygota</taxon>
        <taxon>Diptera</taxon>
        <taxon>Nematocera</taxon>
        <taxon>Chironomoidea</taxon>
        <taxon>Chironomidae</taxon>
        <taxon>Chironominae</taxon>
        <taxon>Chironomus</taxon>
    </lineage>
</organism>
<feature type="chain" id="PRO_5040411708" description="Sulfatase N-terminal domain-containing protein" evidence="7">
    <location>
        <begin position="21"/>
        <end position="554"/>
    </location>
</feature>
<keyword evidence="5" id="KW-0106">Calcium</keyword>